<dbReference type="PROSITE" id="PS51117">
    <property type="entry name" value="LAMININ_NTER"/>
    <property type="match status" value="1"/>
</dbReference>
<dbReference type="AlphaFoldDB" id="A0AA88Y1L7"/>
<dbReference type="InterPro" id="IPR050440">
    <property type="entry name" value="Laminin/Netrin_ECM"/>
</dbReference>
<dbReference type="EMBL" id="VSWD01000010">
    <property type="protein sequence ID" value="KAK3091024.1"/>
    <property type="molecule type" value="Genomic_DNA"/>
</dbReference>
<evidence type="ECO:0000313" key="5">
    <source>
        <dbReference type="Proteomes" id="UP001186944"/>
    </source>
</evidence>
<keyword evidence="1" id="KW-1015">Disulfide bond</keyword>
<name>A0AA88Y1L7_PINIB</name>
<comment type="caution">
    <text evidence="4">The sequence shown here is derived from an EMBL/GenBank/DDBJ whole genome shotgun (WGS) entry which is preliminary data.</text>
</comment>
<gene>
    <name evidence="4" type="ORF">FSP39_016561</name>
</gene>
<dbReference type="GO" id="GO:0005604">
    <property type="term" value="C:basement membrane"/>
    <property type="evidence" value="ECO:0007669"/>
    <property type="project" value="TreeGrafter"/>
</dbReference>
<sequence length="292" mass="33601">MRLGIRFRWQLSEMKMYLFSVCMGCLVLESFSASFNMFSVQEVPPDPCYDEGGEPKQCIPDFVNAAFGKEVISSSTCGSPPSRFCKSTIDKDNRVIRNCFICDAQHPQRQHPTSYLTDLNNPNDLTCWMSNTYVQYPQNVTLKLALNKKYELTYISLQFCSSRPDSMAIFKSIDYGKTWIPFQYYSNHCKKMYGKSPRAIVTKANEQEALCTESYSNIEPLTGARVAFSTLEGRPSAYDFENSPILQDWITATDIMVVFNKLNTYNDENTDDDWSKGKLLLLTIRFRCRWPL</sequence>
<dbReference type="PANTHER" id="PTHR10574">
    <property type="entry name" value="NETRIN/LAMININ-RELATED"/>
    <property type="match status" value="1"/>
</dbReference>
<dbReference type="GO" id="GO:0009887">
    <property type="term" value="P:animal organ morphogenesis"/>
    <property type="evidence" value="ECO:0007669"/>
    <property type="project" value="TreeGrafter"/>
</dbReference>
<accession>A0AA88Y1L7</accession>
<dbReference type="FunFam" id="2.60.120.260:FF:000098">
    <property type="entry name" value="Netrin-A, isoform B"/>
    <property type="match status" value="1"/>
</dbReference>
<keyword evidence="5" id="KW-1185">Reference proteome</keyword>
<evidence type="ECO:0000256" key="1">
    <source>
        <dbReference type="ARBA" id="ARBA00023157"/>
    </source>
</evidence>
<evidence type="ECO:0000259" key="3">
    <source>
        <dbReference type="PROSITE" id="PS51117"/>
    </source>
</evidence>
<evidence type="ECO:0000313" key="4">
    <source>
        <dbReference type="EMBL" id="KAK3091024.1"/>
    </source>
</evidence>
<dbReference type="Proteomes" id="UP001186944">
    <property type="component" value="Unassembled WGS sequence"/>
</dbReference>
<dbReference type="InterPro" id="IPR008211">
    <property type="entry name" value="Laminin_N"/>
</dbReference>
<evidence type="ECO:0000256" key="2">
    <source>
        <dbReference type="ARBA" id="ARBA00023292"/>
    </source>
</evidence>
<dbReference type="GO" id="GO:0009888">
    <property type="term" value="P:tissue development"/>
    <property type="evidence" value="ECO:0007669"/>
    <property type="project" value="TreeGrafter"/>
</dbReference>
<dbReference type="GO" id="GO:0016358">
    <property type="term" value="P:dendrite development"/>
    <property type="evidence" value="ECO:0007669"/>
    <property type="project" value="TreeGrafter"/>
</dbReference>
<reference evidence="4" key="1">
    <citation type="submission" date="2019-08" db="EMBL/GenBank/DDBJ databases">
        <title>The improved chromosome-level genome for the pearl oyster Pinctada fucata martensii using PacBio sequencing and Hi-C.</title>
        <authorList>
            <person name="Zheng Z."/>
        </authorList>
    </citation>
    <scope>NUCLEOTIDE SEQUENCE</scope>
    <source>
        <strain evidence="4">ZZ-2019</strain>
        <tissue evidence="4">Adductor muscle</tissue>
    </source>
</reference>
<feature type="domain" description="Laminin N-terminal" evidence="3">
    <location>
        <begin position="54"/>
        <end position="292"/>
    </location>
</feature>
<dbReference type="GO" id="GO:0008045">
    <property type="term" value="P:motor neuron axon guidance"/>
    <property type="evidence" value="ECO:0007669"/>
    <property type="project" value="TreeGrafter"/>
</dbReference>
<keyword evidence="2" id="KW-0424">Laminin EGF-like domain</keyword>
<dbReference type="SMART" id="SM00136">
    <property type="entry name" value="LamNT"/>
    <property type="match status" value="1"/>
</dbReference>
<organism evidence="4 5">
    <name type="scientific">Pinctada imbricata</name>
    <name type="common">Atlantic pearl-oyster</name>
    <name type="synonym">Pinctada martensii</name>
    <dbReference type="NCBI Taxonomy" id="66713"/>
    <lineage>
        <taxon>Eukaryota</taxon>
        <taxon>Metazoa</taxon>
        <taxon>Spiralia</taxon>
        <taxon>Lophotrochozoa</taxon>
        <taxon>Mollusca</taxon>
        <taxon>Bivalvia</taxon>
        <taxon>Autobranchia</taxon>
        <taxon>Pteriomorphia</taxon>
        <taxon>Pterioida</taxon>
        <taxon>Pterioidea</taxon>
        <taxon>Pteriidae</taxon>
        <taxon>Pinctada</taxon>
    </lineage>
</organism>
<dbReference type="Pfam" id="PF00055">
    <property type="entry name" value="Laminin_N"/>
    <property type="match status" value="1"/>
</dbReference>
<dbReference type="Gene3D" id="2.60.120.260">
    <property type="entry name" value="Galactose-binding domain-like"/>
    <property type="match status" value="1"/>
</dbReference>
<proteinExistence type="predicted"/>
<dbReference type="PANTHER" id="PTHR10574:SF365">
    <property type="entry name" value="NETRIN-A-RELATED"/>
    <property type="match status" value="1"/>
</dbReference>
<protein>
    <recommendedName>
        <fullName evidence="3">Laminin N-terminal domain-containing protein</fullName>
    </recommendedName>
</protein>